<dbReference type="Proteomes" id="UP000078540">
    <property type="component" value="Unassembled WGS sequence"/>
</dbReference>
<keyword evidence="3" id="KW-1185">Reference proteome</keyword>
<accession>A0A195BQ21</accession>
<reference evidence="2 3" key="1">
    <citation type="submission" date="2015-09" db="EMBL/GenBank/DDBJ databases">
        <title>Atta colombica WGS genome.</title>
        <authorList>
            <person name="Nygaard S."/>
            <person name="Hu H."/>
            <person name="Boomsma J."/>
            <person name="Zhang G."/>
        </authorList>
    </citation>
    <scope>NUCLEOTIDE SEQUENCE [LARGE SCALE GENOMIC DNA]</scope>
    <source>
        <strain evidence="2">Treedump-2</strain>
        <tissue evidence="2">Whole body</tissue>
    </source>
</reference>
<evidence type="ECO:0000313" key="2">
    <source>
        <dbReference type="EMBL" id="KYM88605.1"/>
    </source>
</evidence>
<evidence type="ECO:0000313" key="3">
    <source>
        <dbReference type="Proteomes" id="UP000078540"/>
    </source>
</evidence>
<name>A0A195BQ21_9HYME</name>
<sequence>MTEKLPKDLEGKRKRKDRSLIAKYKCESETKGSLYWRKVEDRSCRVHGKGEEGRGLETMKRIDKEGSGREKENKEEGEY</sequence>
<organism evidence="2 3">
    <name type="scientific">Atta colombica</name>
    <dbReference type="NCBI Taxonomy" id="520822"/>
    <lineage>
        <taxon>Eukaryota</taxon>
        <taxon>Metazoa</taxon>
        <taxon>Ecdysozoa</taxon>
        <taxon>Arthropoda</taxon>
        <taxon>Hexapoda</taxon>
        <taxon>Insecta</taxon>
        <taxon>Pterygota</taxon>
        <taxon>Neoptera</taxon>
        <taxon>Endopterygota</taxon>
        <taxon>Hymenoptera</taxon>
        <taxon>Apocrita</taxon>
        <taxon>Aculeata</taxon>
        <taxon>Formicoidea</taxon>
        <taxon>Formicidae</taxon>
        <taxon>Myrmicinae</taxon>
        <taxon>Atta</taxon>
    </lineage>
</organism>
<feature type="region of interest" description="Disordered" evidence="1">
    <location>
        <begin position="47"/>
        <end position="79"/>
    </location>
</feature>
<protein>
    <submittedName>
        <fullName evidence="2">Uncharacterized protein</fullName>
    </submittedName>
</protein>
<dbReference type="AlphaFoldDB" id="A0A195BQ21"/>
<dbReference type="EMBL" id="KQ976424">
    <property type="protein sequence ID" value="KYM88605.1"/>
    <property type="molecule type" value="Genomic_DNA"/>
</dbReference>
<proteinExistence type="predicted"/>
<dbReference type="STRING" id="520822.A0A195BQ21"/>
<gene>
    <name evidence="2" type="ORF">ALC53_03089</name>
</gene>
<evidence type="ECO:0000256" key="1">
    <source>
        <dbReference type="SAM" id="MobiDB-lite"/>
    </source>
</evidence>